<organism evidence="2 3">
    <name type="scientific">Saguinus oedipus</name>
    <name type="common">Cotton-top tamarin</name>
    <name type="synonym">Oedipomidas oedipus</name>
    <dbReference type="NCBI Taxonomy" id="9490"/>
    <lineage>
        <taxon>Eukaryota</taxon>
        <taxon>Metazoa</taxon>
        <taxon>Chordata</taxon>
        <taxon>Craniata</taxon>
        <taxon>Vertebrata</taxon>
        <taxon>Euteleostomi</taxon>
        <taxon>Mammalia</taxon>
        <taxon>Eutheria</taxon>
        <taxon>Euarchontoglires</taxon>
        <taxon>Primates</taxon>
        <taxon>Haplorrhini</taxon>
        <taxon>Platyrrhini</taxon>
        <taxon>Cebidae</taxon>
        <taxon>Callitrichinae</taxon>
        <taxon>Saguinus</taxon>
    </lineage>
</organism>
<accession>A0ABQ9W0K8</accession>
<feature type="compositionally biased region" description="Basic and acidic residues" evidence="1">
    <location>
        <begin position="18"/>
        <end position="28"/>
    </location>
</feature>
<feature type="region of interest" description="Disordered" evidence="1">
    <location>
        <begin position="54"/>
        <end position="90"/>
    </location>
</feature>
<dbReference type="EMBL" id="JASSZA010000003">
    <property type="protein sequence ID" value="KAK2115168.1"/>
    <property type="molecule type" value="Genomic_DNA"/>
</dbReference>
<evidence type="ECO:0000256" key="1">
    <source>
        <dbReference type="SAM" id="MobiDB-lite"/>
    </source>
</evidence>
<sequence length="173" mass="18103">MRVVAAVRQKCTEASGNTDRRLPDDLSHRNGGLGSTHKVGATAALRVPVLRTVTHGSPGVGDSRRLFPPSSPWGRQDLPGPGSWDGIDGAVGGGAPSKARLLLQVAQRCHRLSATQTFLLPVRAASRPGCSQAGEGTCAAPINTVRRHTASSSQFCVLGSHRTAISPARRLCL</sequence>
<evidence type="ECO:0000313" key="3">
    <source>
        <dbReference type="Proteomes" id="UP001266305"/>
    </source>
</evidence>
<evidence type="ECO:0000313" key="2">
    <source>
        <dbReference type="EMBL" id="KAK2115168.1"/>
    </source>
</evidence>
<gene>
    <name evidence="2" type="ORF">P7K49_005794</name>
</gene>
<protein>
    <submittedName>
        <fullName evidence="2">Uncharacterized protein</fullName>
    </submittedName>
</protein>
<reference evidence="2 3" key="1">
    <citation type="submission" date="2023-05" db="EMBL/GenBank/DDBJ databases">
        <title>B98-5 Cell Line De Novo Hybrid Assembly: An Optical Mapping Approach.</title>
        <authorList>
            <person name="Kananen K."/>
            <person name="Auerbach J.A."/>
            <person name="Kautto E."/>
            <person name="Blachly J.S."/>
        </authorList>
    </citation>
    <scope>NUCLEOTIDE SEQUENCE [LARGE SCALE GENOMIC DNA]</scope>
    <source>
        <strain evidence="2">B95-8</strain>
        <tissue evidence="2">Cell line</tissue>
    </source>
</reference>
<keyword evidence="3" id="KW-1185">Reference proteome</keyword>
<feature type="region of interest" description="Disordered" evidence="1">
    <location>
        <begin position="12"/>
        <end position="38"/>
    </location>
</feature>
<name>A0ABQ9W0K8_SAGOE</name>
<dbReference type="Proteomes" id="UP001266305">
    <property type="component" value="Unassembled WGS sequence"/>
</dbReference>
<comment type="caution">
    <text evidence="2">The sequence shown here is derived from an EMBL/GenBank/DDBJ whole genome shotgun (WGS) entry which is preliminary data.</text>
</comment>
<proteinExistence type="predicted"/>